<name>A0AA95MPA0_9BACI</name>
<keyword evidence="2" id="KW-0285">Flavoprotein</keyword>
<keyword evidence="6" id="KW-0067">ATP-binding</keyword>
<dbReference type="GO" id="GO:0005524">
    <property type="term" value="F:ATP binding"/>
    <property type="evidence" value="ECO:0007669"/>
    <property type="project" value="UniProtKB-KW"/>
</dbReference>
<dbReference type="EC" id="2.7.1.26" evidence="1"/>
<comment type="catalytic activity">
    <reaction evidence="7">
        <text>riboflavin + ATP = FMN + ADP + H(+)</text>
        <dbReference type="Rhea" id="RHEA:14357"/>
        <dbReference type="ChEBI" id="CHEBI:15378"/>
        <dbReference type="ChEBI" id="CHEBI:30616"/>
        <dbReference type="ChEBI" id="CHEBI:57986"/>
        <dbReference type="ChEBI" id="CHEBI:58210"/>
        <dbReference type="ChEBI" id="CHEBI:456216"/>
        <dbReference type="EC" id="2.7.1.26"/>
    </reaction>
</comment>
<keyword evidence="5" id="KW-0547">Nucleotide-binding</keyword>
<evidence type="ECO:0000259" key="8">
    <source>
        <dbReference type="SMART" id="SM00904"/>
    </source>
</evidence>
<sequence length="172" mass="19112">MEVIQATSASFHKKDEGEISSSEIHFLDKDGKMEAVLALLGRPYLISGKVIHGQALGRTLGFPTINLDVTESYVSPKPGVYIGAAEIHHKDGGNEIQKAIISAGYRPTVDGKDYLIEAHLIDFNGDLYGKKVSVSFVHYLREEIKFPDLNSLINQMEQDKLNAKVFFCFLKI</sequence>
<feature type="domain" description="Riboflavin kinase" evidence="8">
    <location>
        <begin position="39"/>
        <end position="168"/>
    </location>
</feature>
<keyword evidence="3" id="KW-0288">FMN</keyword>
<dbReference type="Proteomes" id="UP001178288">
    <property type="component" value="Chromosome"/>
</dbReference>
<dbReference type="GO" id="GO:0008531">
    <property type="term" value="F:riboflavin kinase activity"/>
    <property type="evidence" value="ECO:0007669"/>
    <property type="project" value="UniProtKB-EC"/>
</dbReference>
<proteinExistence type="predicted"/>
<gene>
    <name evidence="9" type="ORF">QNH39_04240</name>
</gene>
<dbReference type="AlphaFoldDB" id="A0AA95MPA0"/>
<evidence type="ECO:0000313" key="9">
    <source>
        <dbReference type="EMBL" id="WHY87080.1"/>
    </source>
</evidence>
<evidence type="ECO:0000256" key="6">
    <source>
        <dbReference type="ARBA" id="ARBA00022840"/>
    </source>
</evidence>
<evidence type="ECO:0000256" key="7">
    <source>
        <dbReference type="ARBA" id="ARBA00047880"/>
    </source>
</evidence>
<dbReference type="PANTHER" id="PTHR22749:SF6">
    <property type="entry name" value="RIBOFLAVIN KINASE"/>
    <property type="match status" value="1"/>
</dbReference>
<keyword evidence="9" id="KW-0418">Kinase</keyword>
<dbReference type="PANTHER" id="PTHR22749">
    <property type="entry name" value="RIBOFLAVIN KINASE/FMN ADENYLYLTRANSFERASE"/>
    <property type="match status" value="1"/>
</dbReference>
<evidence type="ECO:0000256" key="5">
    <source>
        <dbReference type="ARBA" id="ARBA00022741"/>
    </source>
</evidence>
<dbReference type="EMBL" id="CP126114">
    <property type="protein sequence ID" value="WHY87080.1"/>
    <property type="molecule type" value="Genomic_DNA"/>
</dbReference>
<dbReference type="SUPFAM" id="SSF82114">
    <property type="entry name" value="Riboflavin kinase-like"/>
    <property type="match status" value="1"/>
</dbReference>
<keyword evidence="10" id="KW-1185">Reference proteome</keyword>
<accession>A0AA95MPA0</accession>
<dbReference type="InterPro" id="IPR015865">
    <property type="entry name" value="Riboflavin_kinase_bac/euk"/>
</dbReference>
<keyword evidence="4" id="KW-0808">Transferase</keyword>
<evidence type="ECO:0000256" key="1">
    <source>
        <dbReference type="ARBA" id="ARBA00012105"/>
    </source>
</evidence>
<dbReference type="GO" id="GO:0009398">
    <property type="term" value="P:FMN biosynthetic process"/>
    <property type="evidence" value="ECO:0007669"/>
    <property type="project" value="TreeGrafter"/>
</dbReference>
<protein>
    <recommendedName>
        <fullName evidence="1">riboflavin kinase</fullName>
        <ecNumber evidence="1">2.7.1.26</ecNumber>
    </recommendedName>
</protein>
<evidence type="ECO:0000256" key="3">
    <source>
        <dbReference type="ARBA" id="ARBA00022643"/>
    </source>
</evidence>
<dbReference type="GO" id="GO:0009231">
    <property type="term" value="P:riboflavin biosynthetic process"/>
    <property type="evidence" value="ECO:0007669"/>
    <property type="project" value="InterPro"/>
</dbReference>
<dbReference type="RefSeq" id="WP_066082942.1">
    <property type="nucleotide sequence ID" value="NZ_CP126114.1"/>
</dbReference>
<dbReference type="SMART" id="SM00904">
    <property type="entry name" value="Flavokinase"/>
    <property type="match status" value="1"/>
</dbReference>
<dbReference type="KEGG" id="nnv:QNH39_04240"/>
<evidence type="ECO:0000313" key="10">
    <source>
        <dbReference type="Proteomes" id="UP001178288"/>
    </source>
</evidence>
<dbReference type="InterPro" id="IPR023468">
    <property type="entry name" value="Riboflavin_kinase"/>
</dbReference>
<dbReference type="Pfam" id="PF01687">
    <property type="entry name" value="Flavokinase"/>
    <property type="match status" value="1"/>
</dbReference>
<evidence type="ECO:0000256" key="2">
    <source>
        <dbReference type="ARBA" id="ARBA00022630"/>
    </source>
</evidence>
<dbReference type="Gene3D" id="2.40.30.30">
    <property type="entry name" value="Riboflavin kinase-like"/>
    <property type="match status" value="1"/>
</dbReference>
<reference evidence="9" key="1">
    <citation type="submission" date="2023-05" db="EMBL/GenBank/DDBJ databases">
        <title>Comparative genomics of Bacillaceae isolates and their secondary metabolite potential.</title>
        <authorList>
            <person name="Song L."/>
            <person name="Nielsen L.J."/>
            <person name="Mohite O."/>
            <person name="Xu X."/>
            <person name="Weber T."/>
            <person name="Kovacs A.T."/>
        </authorList>
    </citation>
    <scope>NUCLEOTIDE SEQUENCE</scope>
    <source>
        <strain evidence="9">XLM17</strain>
    </source>
</reference>
<organism evidence="9 10">
    <name type="scientific">Neobacillus novalis</name>
    <dbReference type="NCBI Taxonomy" id="220687"/>
    <lineage>
        <taxon>Bacteria</taxon>
        <taxon>Bacillati</taxon>
        <taxon>Bacillota</taxon>
        <taxon>Bacilli</taxon>
        <taxon>Bacillales</taxon>
        <taxon>Bacillaceae</taxon>
        <taxon>Neobacillus</taxon>
    </lineage>
</organism>
<dbReference type="InterPro" id="IPR023465">
    <property type="entry name" value="Riboflavin_kinase_dom_sf"/>
</dbReference>
<evidence type="ECO:0000256" key="4">
    <source>
        <dbReference type="ARBA" id="ARBA00022679"/>
    </source>
</evidence>